<dbReference type="EMBL" id="MVDE01000050">
    <property type="protein sequence ID" value="PKQ61074.1"/>
    <property type="molecule type" value="Genomic_DNA"/>
</dbReference>
<dbReference type="SUPFAM" id="SSF52777">
    <property type="entry name" value="CoA-dependent acyltransferases"/>
    <property type="match status" value="1"/>
</dbReference>
<dbReference type="CDD" id="cd06849">
    <property type="entry name" value="lipoyl_domain"/>
    <property type="match status" value="1"/>
</dbReference>
<sequence length="445" mass="48604">MKKHNANMAKIEILIPAMGEGITEATITQFLKKVGDFVEEEDPIIEIATDKVDSEIPAPKAGKIVKFLFNEGDTPQVGDVVAIIATEGEETDTENTEESPIQKEQEPISEDFAAPVFLETIAPQISSKTEGGTFISPLVRTIAQAENIGTDELNQIPGTGEAGRITKKDILEYLKNKKSQPAKIIPAEPIVAPISSDSVAVTAHKSYEGENVEIIEMDRMRKLIAQYMLSSKQTSPHVTSFIDVDVTGLVNWRNKVKDEFLKKENQKLTFTPIFVEAVTSALKDYPMVNVSVDGDRIIRKKYINIGMATALPSGNLIVPVIKATDELNLIGITTKVNDLAERARNNKLQPDEIKGSTFTITNLGAFGSTTGTPIINQPEVAILAVGAIKKKPAVIETPHGDTIGIRQIMVLSLSYDHRVVDGALGGMFLKRIAENLENFDTKRTI</sequence>
<dbReference type="SUPFAM" id="SSF47005">
    <property type="entry name" value="Peripheral subunit-binding domain of 2-oxo acid dehydrogenase complex"/>
    <property type="match status" value="1"/>
</dbReference>
<evidence type="ECO:0000259" key="8">
    <source>
        <dbReference type="PROSITE" id="PS50968"/>
    </source>
</evidence>
<dbReference type="InterPro" id="IPR050743">
    <property type="entry name" value="2-oxoacid_DH_E2_comp"/>
</dbReference>
<dbReference type="InterPro" id="IPR001078">
    <property type="entry name" value="2-oxoacid_DH_actylTfrase"/>
</dbReference>
<reference evidence="10 11" key="1">
    <citation type="journal article" date="2017" name="Front. Microbiol.">
        <title>Labilibaculum manganireducens gen. nov., sp. nov. and Labilibaculum filiforme sp. nov., Novel Bacteroidetes Isolated from Subsurface Sediments of the Baltic Sea.</title>
        <authorList>
            <person name="Vandieken V."/>
            <person name="Marshall I.P."/>
            <person name="Niemann H."/>
            <person name="Engelen B."/>
            <person name="Cypionka H."/>
        </authorList>
    </citation>
    <scope>NUCLEOTIDE SEQUENCE [LARGE SCALE GENOMIC DNA]</scope>
    <source>
        <strain evidence="10 11">59.10-2M</strain>
    </source>
</reference>
<dbReference type="PANTHER" id="PTHR43178">
    <property type="entry name" value="DIHYDROLIPOAMIDE ACETYLTRANSFERASE COMPONENT OF PYRUVATE DEHYDROGENASE COMPLEX"/>
    <property type="match status" value="1"/>
</dbReference>
<dbReference type="GO" id="GO:0016407">
    <property type="term" value="F:acetyltransferase activity"/>
    <property type="evidence" value="ECO:0007669"/>
    <property type="project" value="TreeGrafter"/>
</dbReference>
<dbReference type="GO" id="GO:0005737">
    <property type="term" value="C:cytoplasm"/>
    <property type="evidence" value="ECO:0007669"/>
    <property type="project" value="TreeGrafter"/>
</dbReference>
<dbReference type="SUPFAM" id="SSF51230">
    <property type="entry name" value="Single hybrid motif"/>
    <property type="match status" value="1"/>
</dbReference>
<evidence type="ECO:0000313" key="10">
    <source>
        <dbReference type="EMBL" id="PKQ61074.1"/>
    </source>
</evidence>
<dbReference type="Proteomes" id="UP000233618">
    <property type="component" value="Unassembled WGS sequence"/>
</dbReference>
<dbReference type="Gene3D" id="4.10.320.10">
    <property type="entry name" value="E3-binding domain"/>
    <property type="match status" value="1"/>
</dbReference>
<gene>
    <name evidence="10" type="ORF">BZG01_19980</name>
</gene>
<dbReference type="PROSITE" id="PS00189">
    <property type="entry name" value="LIPOYL"/>
    <property type="match status" value="1"/>
</dbReference>
<evidence type="ECO:0000256" key="3">
    <source>
        <dbReference type="ARBA" id="ARBA00011484"/>
    </source>
</evidence>
<dbReference type="Gene3D" id="3.30.559.10">
    <property type="entry name" value="Chloramphenicol acetyltransferase-like domain"/>
    <property type="match status" value="1"/>
</dbReference>
<dbReference type="InterPro" id="IPR003016">
    <property type="entry name" value="2-oxoA_DH_lipoyl-BS"/>
</dbReference>
<dbReference type="InterPro" id="IPR023213">
    <property type="entry name" value="CAT-like_dom_sf"/>
</dbReference>
<evidence type="ECO:0000256" key="7">
    <source>
        <dbReference type="RuleBase" id="RU003423"/>
    </source>
</evidence>
<organism evidence="10 11">
    <name type="scientific">Labilibaculum manganireducens</name>
    <dbReference type="NCBI Taxonomy" id="1940525"/>
    <lineage>
        <taxon>Bacteria</taxon>
        <taxon>Pseudomonadati</taxon>
        <taxon>Bacteroidota</taxon>
        <taxon>Bacteroidia</taxon>
        <taxon>Marinilabiliales</taxon>
        <taxon>Marinifilaceae</taxon>
        <taxon>Labilibaculum</taxon>
    </lineage>
</organism>
<keyword evidence="5 7" id="KW-0450">Lipoyl</keyword>
<evidence type="ECO:0000256" key="1">
    <source>
        <dbReference type="ARBA" id="ARBA00001938"/>
    </source>
</evidence>
<dbReference type="Pfam" id="PF00198">
    <property type="entry name" value="2-oxoacid_dh"/>
    <property type="match status" value="1"/>
</dbReference>
<dbReference type="EC" id="2.3.1.-" evidence="7"/>
<dbReference type="PANTHER" id="PTHR43178:SF5">
    <property type="entry name" value="LIPOAMIDE ACYLTRANSFERASE COMPONENT OF BRANCHED-CHAIN ALPHA-KETO ACID DEHYDROGENASE COMPLEX, MITOCHONDRIAL"/>
    <property type="match status" value="1"/>
</dbReference>
<accession>A0A2N3HSN8</accession>
<dbReference type="GO" id="GO:0031405">
    <property type="term" value="F:lipoic acid binding"/>
    <property type="evidence" value="ECO:0007669"/>
    <property type="project" value="TreeGrafter"/>
</dbReference>
<comment type="subunit">
    <text evidence="3">Forms a 24-polypeptide structural core with octahedral symmetry.</text>
</comment>
<keyword evidence="11" id="KW-1185">Reference proteome</keyword>
<dbReference type="Pfam" id="PF02817">
    <property type="entry name" value="E3_binding"/>
    <property type="match status" value="1"/>
</dbReference>
<comment type="cofactor">
    <cofactor evidence="1 7">
        <name>(R)-lipoate</name>
        <dbReference type="ChEBI" id="CHEBI:83088"/>
    </cofactor>
</comment>
<keyword evidence="4 7" id="KW-0808">Transferase</keyword>
<evidence type="ECO:0000256" key="6">
    <source>
        <dbReference type="ARBA" id="ARBA00023315"/>
    </source>
</evidence>
<dbReference type="Gene3D" id="2.40.50.100">
    <property type="match status" value="1"/>
</dbReference>
<name>A0A2N3HSN8_9BACT</name>
<comment type="caution">
    <text evidence="10">The sequence shown here is derived from an EMBL/GenBank/DDBJ whole genome shotgun (WGS) entry which is preliminary data.</text>
</comment>
<evidence type="ECO:0000256" key="4">
    <source>
        <dbReference type="ARBA" id="ARBA00022679"/>
    </source>
</evidence>
<feature type="domain" description="Lipoyl-binding" evidence="8">
    <location>
        <begin position="10"/>
        <end position="85"/>
    </location>
</feature>
<dbReference type="InterPro" id="IPR036625">
    <property type="entry name" value="E3-bd_dom_sf"/>
</dbReference>
<evidence type="ECO:0000256" key="2">
    <source>
        <dbReference type="ARBA" id="ARBA00007317"/>
    </source>
</evidence>
<dbReference type="PROSITE" id="PS50968">
    <property type="entry name" value="BIOTINYL_LIPOYL"/>
    <property type="match status" value="1"/>
</dbReference>
<dbReference type="FunFam" id="3.30.559.10:FF:000007">
    <property type="entry name" value="Dihydrolipoamide acetyltransferase component of pyruvate dehydrogenase complex"/>
    <property type="match status" value="1"/>
</dbReference>
<proteinExistence type="inferred from homology"/>
<dbReference type="InterPro" id="IPR000089">
    <property type="entry name" value="Biotin_lipoyl"/>
</dbReference>
<evidence type="ECO:0000256" key="5">
    <source>
        <dbReference type="ARBA" id="ARBA00022823"/>
    </source>
</evidence>
<protein>
    <recommendedName>
        <fullName evidence="7">Dihydrolipoamide acetyltransferase component of pyruvate dehydrogenase complex</fullName>
        <ecNumber evidence="7">2.3.1.-</ecNumber>
    </recommendedName>
</protein>
<feature type="domain" description="Peripheral subunit-binding (PSBD)" evidence="9">
    <location>
        <begin position="134"/>
        <end position="174"/>
    </location>
</feature>
<keyword evidence="6 7" id="KW-0012">Acyltransferase</keyword>
<dbReference type="InterPro" id="IPR004167">
    <property type="entry name" value="PSBD"/>
</dbReference>
<dbReference type="PROSITE" id="PS51826">
    <property type="entry name" value="PSBD"/>
    <property type="match status" value="1"/>
</dbReference>
<dbReference type="InterPro" id="IPR011053">
    <property type="entry name" value="Single_hybrid_motif"/>
</dbReference>
<evidence type="ECO:0000259" key="9">
    <source>
        <dbReference type="PROSITE" id="PS51826"/>
    </source>
</evidence>
<dbReference type="Pfam" id="PF00364">
    <property type="entry name" value="Biotin_lipoyl"/>
    <property type="match status" value="1"/>
</dbReference>
<dbReference type="AlphaFoldDB" id="A0A2N3HSN8"/>
<comment type="similarity">
    <text evidence="2 7">Belongs to the 2-oxoacid dehydrogenase family.</text>
</comment>
<evidence type="ECO:0000313" key="11">
    <source>
        <dbReference type="Proteomes" id="UP000233618"/>
    </source>
</evidence>